<dbReference type="Proteomes" id="UP000029646">
    <property type="component" value="Unassembled WGS sequence"/>
</dbReference>
<feature type="transmembrane region" description="Helical" evidence="6">
    <location>
        <begin position="44"/>
        <end position="69"/>
    </location>
</feature>
<dbReference type="PANTHER" id="PTHR42723:SF1">
    <property type="entry name" value="CHLOROPHYLL SYNTHASE, CHLOROPLASTIC"/>
    <property type="match status" value="1"/>
</dbReference>
<dbReference type="GO" id="GO:0016765">
    <property type="term" value="F:transferase activity, transferring alkyl or aryl (other than methyl) groups"/>
    <property type="evidence" value="ECO:0007669"/>
    <property type="project" value="InterPro"/>
</dbReference>
<keyword evidence="3 6" id="KW-0812">Transmembrane</keyword>
<dbReference type="InterPro" id="IPR000537">
    <property type="entry name" value="UbiA_prenyltransferase"/>
</dbReference>
<dbReference type="Pfam" id="PF01040">
    <property type="entry name" value="UbiA"/>
    <property type="match status" value="1"/>
</dbReference>
<feature type="transmembrane region" description="Helical" evidence="6">
    <location>
        <begin position="139"/>
        <end position="161"/>
    </location>
</feature>
<evidence type="ECO:0000313" key="9">
    <source>
        <dbReference type="EMBL" id="GAL89661.1"/>
    </source>
</evidence>
<dbReference type="eggNOG" id="COG0382">
    <property type="taxonomic scope" value="Bacteria"/>
</dbReference>
<comment type="subcellular location">
    <subcellularLocation>
        <location evidence="1">Membrane</location>
        <topology evidence="1">Multi-pass membrane protein</topology>
    </subcellularLocation>
</comment>
<keyword evidence="4 6" id="KW-1133">Transmembrane helix</keyword>
<dbReference type="InterPro" id="IPR044878">
    <property type="entry name" value="UbiA_sf"/>
</dbReference>
<protein>
    <submittedName>
        <fullName evidence="8">Similar to (S)-2,3-di-O-geranylgeranylglyceryl phosphate synthase</fullName>
    </submittedName>
</protein>
<dbReference type="Gene3D" id="1.20.120.1780">
    <property type="entry name" value="UbiA prenyltransferase"/>
    <property type="match status" value="1"/>
</dbReference>
<feature type="transmembrane region" description="Helical" evidence="6">
    <location>
        <begin position="228"/>
        <end position="245"/>
    </location>
</feature>
<organism evidence="7 10">
    <name type="scientific">Jejuia pallidilutea</name>
    <dbReference type="NCBI Taxonomy" id="504487"/>
    <lineage>
        <taxon>Bacteria</taxon>
        <taxon>Pseudomonadati</taxon>
        <taxon>Bacteroidota</taxon>
        <taxon>Flavobacteriia</taxon>
        <taxon>Flavobacteriales</taxon>
        <taxon>Flavobacteriaceae</taxon>
        <taxon>Jejuia</taxon>
    </lineage>
</organism>
<keyword evidence="2" id="KW-1003">Cell membrane</keyword>
<feature type="transmembrane region" description="Helical" evidence="6">
    <location>
        <begin position="116"/>
        <end position="132"/>
    </location>
</feature>
<evidence type="ECO:0000313" key="7">
    <source>
        <dbReference type="EMBL" id="GAL69099.1"/>
    </source>
</evidence>
<evidence type="ECO:0000313" key="10">
    <source>
        <dbReference type="Proteomes" id="UP000029641"/>
    </source>
</evidence>
<dbReference type="AlphaFoldDB" id="A0A090W0U9"/>
<dbReference type="EMBL" id="BBNY01000017">
    <property type="protein sequence ID" value="GAL89661.1"/>
    <property type="molecule type" value="Genomic_DNA"/>
</dbReference>
<dbReference type="Proteomes" id="UP000030184">
    <property type="component" value="Unassembled WGS sequence"/>
</dbReference>
<dbReference type="PANTHER" id="PTHR42723">
    <property type="entry name" value="CHLOROPHYLL SYNTHASE"/>
    <property type="match status" value="1"/>
</dbReference>
<dbReference type="RefSeq" id="WP_162834945.1">
    <property type="nucleotide sequence ID" value="NZ_BBNR01000039.1"/>
</dbReference>
<dbReference type="NCBIfam" id="NF009512">
    <property type="entry name" value="PRK12872.1-1"/>
    <property type="match status" value="1"/>
</dbReference>
<feature type="transmembrane region" description="Helical" evidence="6">
    <location>
        <begin position="90"/>
        <end position="110"/>
    </location>
</feature>
<comment type="caution">
    <text evidence="7">The sequence shown here is derived from an EMBL/GenBank/DDBJ whole genome shotgun (WGS) entry which is preliminary data.</text>
</comment>
<keyword evidence="11" id="KW-1185">Reference proteome</keyword>
<name>A0A090W0U9_9FLAO</name>
<feature type="transmembrane region" description="Helical" evidence="6">
    <location>
        <begin position="288"/>
        <end position="307"/>
    </location>
</feature>
<evidence type="ECO:0000256" key="5">
    <source>
        <dbReference type="ARBA" id="ARBA00023136"/>
    </source>
</evidence>
<reference evidence="11" key="1">
    <citation type="journal article" date="2014" name="Genome Announc.">
        <title>Draft Genome Sequence of Marine Flavobacterium Jejuia pallidilutea Strain 11shimoA1 and Pigmentation Mutants.</title>
        <authorList>
            <person name="Takatani N."/>
            <person name="Nakanishi M."/>
            <person name="Meirelles P."/>
            <person name="Mino S."/>
            <person name="Suda W."/>
            <person name="Oshima K."/>
            <person name="Hattori M."/>
            <person name="Ohkuma M."/>
            <person name="Hosokawa M."/>
            <person name="Miyashita K."/>
            <person name="Thompson F.L."/>
            <person name="Niwa A."/>
            <person name="Sawabe T."/>
            <person name="Sawabe T."/>
        </authorList>
    </citation>
    <scope>NUCLEOTIDE SEQUENCE [LARGE SCALE GENOMIC DNA]</scope>
    <source>
        <strain evidence="11">JCM 19538</strain>
    </source>
</reference>
<proteinExistence type="predicted"/>
<evidence type="ECO:0000256" key="6">
    <source>
        <dbReference type="SAM" id="Phobius"/>
    </source>
</evidence>
<dbReference type="EMBL" id="BBNR01000039">
    <property type="protein sequence ID" value="GAL69099.1"/>
    <property type="molecule type" value="Genomic_DNA"/>
</dbReference>
<evidence type="ECO:0000256" key="1">
    <source>
        <dbReference type="ARBA" id="ARBA00004141"/>
    </source>
</evidence>
<sequence>MEFSFKNFLNLIRWKNLAIIAITQLLIKYALLEPFGVNTALNELGISLLILATLCIAAAGNIINDIYDVDIDFINKPNKLIVGRSISEKTAYNLFIVLNIIGVGVGFYLSRAIGKSGFFSIFVVVSALLYIYTIYLKGIVLVGNIVISILVASSILIVGLFELTPNLTPLNRDIQLTFFKILINYALFAFGINLLREIVKDIEDVDGDYKSGINTLAIAIGRERTKNVVLVLNNIPIVALIFYVVSEFYKHQIALIYFLGFVIAPLIYTSIKLINAKTKQDFHHIASIYKLVMAFGMLSLLLYKFVILK</sequence>
<evidence type="ECO:0000256" key="2">
    <source>
        <dbReference type="ARBA" id="ARBA00022475"/>
    </source>
</evidence>
<evidence type="ECO:0000313" key="11">
    <source>
        <dbReference type="Proteomes" id="UP000030184"/>
    </source>
</evidence>
<evidence type="ECO:0000313" key="8">
    <source>
        <dbReference type="EMBL" id="GAL73365.1"/>
    </source>
</evidence>
<feature type="transmembrane region" description="Helical" evidence="6">
    <location>
        <begin position="251"/>
        <end position="268"/>
    </location>
</feature>
<keyword evidence="5 6" id="KW-0472">Membrane</keyword>
<gene>
    <name evidence="7" type="ORF">JCM19301_2089</name>
    <name evidence="8" type="ORF">JCM19302_1968</name>
    <name evidence="9" type="ORF">JCM19538_3223</name>
</gene>
<dbReference type="Proteomes" id="UP000029641">
    <property type="component" value="Unassembled WGS sequence"/>
</dbReference>
<dbReference type="GO" id="GO:0016020">
    <property type="term" value="C:membrane"/>
    <property type="evidence" value="ECO:0007669"/>
    <property type="project" value="UniProtKB-SubCell"/>
</dbReference>
<dbReference type="STRING" id="504487.JCM19538_3223"/>
<dbReference type="EMBL" id="BBNS01000053">
    <property type="protein sequence ID" value="GAL73365.1"/>
    <property type="molecule type" value="Genomic_DNA"/>
</dbReference>
<accession>A0A090W0U9</accession>
<feature type="transmembrane region" description="Helical" evidence="6">
    <location>
        <begin position="176"/>
        <end position="195"/>
    </location>
</feature>
<evidence type="ECO:0000256" key="4">
    <source>
        <dbReference type="ARBA" id="ARBA00022989"/>
    </source>
</evidence>
<evidence type="ECO:0000256" key="3">
    <source>
        <dbReference type="ARBA" id="ARBA00022692"/>
    </source>
</evidence>
<dbReference type="Gene3D" id="1.10.357.140">
    <property type="entry name" value="UbiA prenyltransferase"/>
    <property type="match status" value="1"/>
</dbReference>
<dbReference type="InterPro" id="IPR050475">
    <property type="entry name" value="Prenyltransferase_related"/>
</dbReference>
<dbReference type="CDD" id="cd13961">
    <property type="entry name" value="PT_UbiA_DGGGPS"/>
    <property type="match status" value="1"/>
</dbReference>